<name>A0ACC0TQ68_9AGAM</name>
<comment type="caution">
    <text evidence="1">The sequence shown here is derived from an EMBL/GenBank/DDBJ whole genome shotgun (WGS) entry which is preliminary data.</text>
</comment>
<accession>A0ACC0TQ68</accession>
<sequence length="449" mass="50240">MASTLTEYLDSQHELEKEAALALPFSFSHCTHSRGHIRQAVYLCITCASQRGICSSCSIACHTDHEQLELFPKRNFRCDCPTGALTHPCLLHKRLEAPNEENRYSQNFEAKFCRCGRPYDANSERETMIQCLACEDWFHESCLNLRTCPSSRSPSPEILEEENTAAQDDDSRSEVSSSGLPPPLITAGDYDALVCRSCVSNISILQAWAGTPGIAMVVRDGPDSQWKIIGFLQDDDVGVDDGPETEGKSPARVEALDPVHTHTPLPDGPSSPRPDLDLLRGKKRSLLNSSPSPDGPRGKRMRTSGTSIDFSQKACLAPAPHPFAQAVLAQLDEEMLGAGDIFLSGDWRERWCQCDSCIPELRKHPYLLEEEETYEPPEDPDSHLSLEELGLRALERLPRDRALDGIRAFNTMRDDLKRFLRPFAQEGREVEEIDVRRFFEARTQVARTA</sequence>
<protein>
    <submittedName>
        <fullName evidence="1">Uncharacterized protein</fullName>
    </submittedName>
</protein>
<evidence type="ECO:0000313" key="1">
    <source>
        <dbReference type="EMBL" id="KAI9430436.1"/>
    </source>
</evidence>
<dbReference type="Proteomes" id="UP001207468">
    <property type="component" value="Unassembled WGS sequence"/>
</dbReference>
<evidence type="ECO:0000313" key="2">
    <source>
        <dbReference type="Proteomes" id="UP001207468"/>
    </source>
</evidence>
<reference evidence="1" key="1">
    <citation type="submission" date="2021-03" db="EMBL/GenBank/DDBJ databases">
        <title>Evolutionary priming and transition to the ectomycorrhizal habit in an iconic lineage of mushroom-forming fungi: is preadaptation a requirement?</title>
        <authorList>
            <consortium name="DOE Joint Genome Institute"/>
            <person name="Looney B.P."/>
            <person name="Miyauchi S."/>
            <person name="Morin E."/>
            <person name="Drula E."/>
            <person name="Courty P.E."/>
            <person name="Chicoki N."/>
            <person name="Fauchery L."/>
            <person name="Kohler A."/>
            <person name="Kuo A."/>
            <person name="LaButti K."/>
            <person name="Pangilinan J."/>
            <person name="Lipzen A."/>
            <person name="Riley R."/>
            <person name="Andreopoulos W."/>
            <person name="He G."/>
            <person name="Johnson J."/>
            <person name="Barry K.W."/>
            <person name="Grigoriev I.V."/>
            <person name="Nagy L."/>
            <person name="Hibbett D."/>
            <person name="Henrissat B."/>
            <person name="Matheny P.B."/>
            <person name="Labbe J."/>
            <person name="Martin A.F."/>
        </authorList>
    </citation>
    <scope>NUCLEOTIDE SEQUENCE</scope>
    <source>
        <strain evidence="1">BPL698</strain>
    </source>
</reference>
<organism evidence="1 2">
    <name type="scientific">Russula earlei</name>
    <dbReference type="NCBI Taxonomy" id="71964"/>
    <lineage>
        <taxon>Eukaryota</taxon>
        <taxon>Fungi</taxon>
        <taxon>Dikarya</taxon>
        <taxon>Basidiomycota</taxon>
        <taxon>Agaricomycotina</taxon>
        <taxon>Agaricomycetes</taxon>
        <taxon>Russulales</taxon>
        <taxon>Russulaceae</taxon>
        <taxon>Russula</taxon>
    </lineage>
</organism>
<proteinExistence type="predicted"/>
<gene>
    <name evidence="1" type="ORF">F5148DRAFT_1006389</name>
</gene>
<dbReference type="EMBL" id="JAGFNK010001569">
    <property type="protein sequence ID" value="KAI9430436.1"/>
    <property type="molecule type" value="Genomic_DNA"/>
</dbReference>
<keyword evidence="2" id="KW-1185">Reference proteome</keyword>